<dbReference type="OrthoDB" id="9790390at2"/>
<dbReference type="GO" id="GO:0015035">
    <property type="term" value="F:protein-disulfide reductase activity"/>
    <property type="evidence" value="ECO:0007669"/>
    <property type="project" value="InterPro"/>
</dbReference>
<evidence type="ECO:0000256" key="8">
    <source>
        <dbReference type="PIRSR" id="PIRSR000077-4"/>
    </source>
</evidence>
<keyword evidence="5 8" id="KW-0676">Redox-active center</keyword>
<evidence type="ECO:0000313" key="11">
    <source>
        <dbReference type="Proteomes" id="UP000287701"/>
    </source>
</evidence>
<sequence>MRLFNIFSSKNKSIKALEINEANFNQEIAESNLPVVLDFYASWCQPCQVMSSLITRLVKENQDLAQKVKIGKVDIEVNPRLAEMFKIRSTPSLLFIHEQSVLEHSSGLLPYNELLQKVQEFAEDFETEE</sequence>
<keyword evidence="2" id="KW-0813">Transport</keyword>
<evidence type="ECO:0000313" key="10">
    <source>
        <dbReference type="EMBL" id="QAR30620.1"/>
    </source>
</evidence>
<accession>A0A3R5YVR4</accession>
<dbReference type="InterPro" id="IPR036249">
    <property type="entry name" value="Thioredoxin-like_sf"/>
</dbReference>
<dbReference type="PANTHER" id="PTHR45663">
    <property type="entry name" value="GEO12009P1"/>
    <property type="match status" value="1"/>
</dbReference>
<dbReference type="InterPro" id="IPR013766">
    <property type="entry name" value="Thioredoxin_domain"/>
</dbReference>
<dbReference type="AlphaFoldDB" id="A0A3R5YVR4"/>
<feature type="site" description="Contributes to redox potential value" evidence="7">
    <location>
        <position position="46"/>
    </location>
</feature>
<keyword evidence="4 8" id="KW-1015">Disulfide bond</keyword>
<dbReference type="CDD" id="cd02947">
    <property type="entry name" value="TRX_family"/>
    <property type="match status" value="1"/>
</dbReference>
<proteinExistence type="inferred from homology"/>
<dbReference type="GO" id="GO:0005737">
    <property type="term" value="C:cytoplasm"/>
    <property type="evidence" value="ECO:0007669"/>
    <property type="project" value="TreeGrafter"/>
</dbReference>
<name>A0A3R5YVR4_ORNRH</name>
<dbReference type="PIRSF" id="PIRSF000077">
    <property type="entry name" value="Thioredoxin"/>
    <property type="match status" value="1"/>
</dbReference>
<feature type="active site" description="Nucleophile" evidence="7">
    <location>
        <position position="47"/>
    </location>
</feature>
<comment type="similarity">
    <text evidence="1 6">Belongs to the thioredoxin family.</text>
</comment>
<dbReference type="PROSITE" id="PS51352">
    <property type="entry name" value="THIOREDOXIN_2"/>
    <property type="match status" value="1"/>
</dbReference>
<dbReference type="EMBL" id="CP035107">
    <property type="protein sequence ID" value="QAR30620.1"/>
    <property type="molecule type" value="Genomic_DNA"/>
</dbReference>
<protein>
    <recommendedName>
        <fullName evidence="6">Thioredoxin</fullName>
    </recommendedName>
</protein>
<feature type="active site" description="Nucleophile" evidence="7">
    <location>
        <position position="44"/>
    </location>
</feature>
<evidence type="ECO:0000256" key="6">
    <source>
        <dbReference type="PIRNR" id="PIRNR000077"/>
    </source>
</evidence>
<feature type="disulfide bond" description="Redox-active" evidence="8">
    <location>
        <begin position="44"/>
        <end position="47"/>
    </location>
</feature>
<dbReference type="PANTHER" id="PTHR45663:SF11">
    <property type="entry name" value="GEO12009P1"/>
    <property type="match status" value="1"/>
</dbReference>
<gene>
    <name evidence="10" type="ORF">EQP59_04265</name>
</gene>
<organism evidence="10 11">
    <name type="scientific">Ornithobacterium rhinotracheale</name>
    <dbReference type="NCBI Taxonomy" id="28251"/>
    <lineage>
        <taxon>Bacteria</taxon>
        <taxon>Pseudomonadati</taxon>
        <taxon>Bacteroidota</taxon>
        <taxon>Flavobacteriia</taxon>
        <taxon>Flavobacteriales</taxon>
        <taxon>Weeksellaceae</taxon>
        <taxon>Ornithobacterium</taxon>
    </lineage>
</organism>
<keyword evidence="3" id="KW-0249">Electron transport</keyword>
<dbReference type="Proteomes" id="UP000287701">
    <property type="component" value="Chromosome"/>
</dbReference>
<evidence type="ECO:0000256" key="3">
    <source>
        <dbReference type="ARBA" id="ARBA00022982"/>
    </source>
</evidence>
<evidence type="ECO:0000256" key="1">
    <source>
        <dbReference type="ARBA" id="ARBA00008987"/>
    </source>
</evidence>
<reference evidence="10 11" key="1">
    <citation type="submission" date="2019-01" db="EMBL/GenBank/DDBJ databases">
        <title>Whole Genome of Ornithobacterium rhinotracheale FARPER-174b.</title>
        <authorList>
            <person name="Tataje-Lavanda L.A."/>
            <person name="Montalvan A."/>
            <person name="Montesinos R."/>
            <person name="Zimic M."/>
            <person name="Fernandez-Sanchez M."/>
            <person name="Fernandez-Diaz M."/>
        </authorList>
    </citation>
    <scope>NUCLEOTIDE SEQUENCE [LARGE SCALE GENOMIC DNA]</scope>
    <source>
        <strain evidence="10 11">FARPER-174b</strain>
    </source>
</reference>
<dbReference type="Gene3D" id="3.40.30.10">
    <property type="entry name" value="Glutaredoxin"/>
    <property type="match status" value="1"/>
</dbReference>
<dbReference type="SUPFAM" id="SSF52833">
    <property type="entry name" value="Thioredoxin-like"/>
    <property type="match status" value="1"/>
</dbReference>
<dbReference type="InterPro" id="IPR005746">
    <property type="entry name" value="Thioredoxin"/>
</dbReference>
<evidence type="ECO:0000259" key="9">
    <source>
        <dbReference type="PROSITE" id="PS51352"/>
    </source>
</evidence>
<evidence type="ECO:0000256" key="4">
    <source>
        <dbReference type="ARBA" id="ARBA00023157"/>
    </source>
</evidence>
<feature type="domain" description="Thioredoxin" evidence="9">
    <location>
        <begin position="1"/>
        <end position="123"/>
    </location>
</feature>
<feature type="site" description="Deprotonates C-terminal active site Cys" evidence="7">
    <location>
        <position position="38"/>
    </location>
</feature>
<feature type="site" description="Contributes to redox potential value" evidence="7">
    <location>
        <position position="45"/>
    </location>
</feature>
<evidence type="ECO:0000256" key="5">
    <source>
        <dbReference type="ARBA" id="ARBA00023284"/>
    </source>
</evidence>
<evidence type="ECO:0000256" key="2">
    <source>
        <dbReference type="ARBA" id="ARBA00022448"/>
    </source>
</evidence>
<dbReference type="RefSeq" id="WP_128501101.1">
    <property type="nucleotide sequence ID" value="NZ_CP035107.1"/>
</dbReference>
<dbReference type="Pfam" id="PF00085">
    <property type="entry name" value="Thioredoxin"/>
    <property type="match status" value="1"/>
</dbReference>
<evidence type="ECO:0000256" key="7">
    <source>
        <dbReference type="PIRSR" id="PIRSR000077-1"/>
    </source>
</evidence>